<sequence length="93" mass="11013">MILDTFIFGVEKDVIFKISSCSKRQHHTPSQRPCDRHPPLTFSDVFHLASSIRWCHRSNRRRSLSRQSRHWLKMYNGFKIPEDTPCASEGKRK</sequence>
<protein>
    <submittedName>
        <fullName evidence="1">Uncharacterized protein</fullName>
    </submittedName>
</protein>
<organism evidence="1 2">
    <name type="scientific">Salvia divinorum</name>
    <name type="common">Maria pastora</name>
    <name type="synonym">Diviner's sage</name>
    <dbReference type="NCBI Taxonomy" id="28513"/>
    <lineage>
        <taxon>Eukaryota</taxon>
        <taxon>Viridiplantae</taxon>
        <taxon>Streptophyta</taxon>
        <taxon>Embryophyta</taxon>
        <taxon>Tracheophyta</taxon>
        <taxon>Spermatophyta</taxon>
        <taxon>Magnoliopsida</taxon>
        <taxon>eudicotyledons</taxon>
        <taxon>Gunneridae</taxon>
        <taxon>Pentapetalae</taxon>
        <taxon>asterids</taxon>
        <taxon>lamiids</taxon>
        <taxon>Lamiales</taxon>
        <taxon>Lamiaceae</taxon>
        <taxon>Nepetoideae</taxon>
        <taxon>Mentheae</taxon>
        <taxon>Salviinae</taxon>
        <taxon>Salvia</taxon>
        <taxon>Salvia subgen. Calosphace</taxon>
    </lineage>
</organism>
<evidence type="ECO:0000313" key="1">
    <source>
        <dbReference type="EMBL" id="KAL1559348.1"/>
    </source>
</evidence>
<dbReference type="AlphaFoldDB" id="A0ABD1HS93"/>
<keyword evidence="2" id="KW-1185">Reference proteome</keyword>
<name>A0ABD1HS93_SALDI</name>
<evidence type="ECO:0000313" key="2">
    <source>
        <dbReference type="Proteomes" id="UP001567538"/>
    </source>
</evidence>
<proteinExistence type="predicted"/>
<gene>
    <name evidence="1" type="ORF">AAHA92_09700</name>
</gene>
<reference evidence="1 2" key="1">
    <citation type="submission" date="2024-06" db="EMBL/GenBank/DDBJ databases">
        <title>A chromosome level genome sequence of Diviner's sage (Salvia divinorum).</title>
        <authorList>
            <person name="Ford S.A."/>
            <person name="Ro D.-K."/>
            <person name="Ness R.W."/>
            <person name="Phillips M.A."/>
        </authorList>
    </citation>
    <scope>NUCLEOTIDE SEQUENCE [LARGE SCALE GENOMIC DNA]</scope>
    <source>
        <strain evidence="1">SAF-2024a</strain>
        <tissue evidence="1">Leaf</tissue>
    </source>
</reference>
<dbReference type="EMBL" id="JBEAFC010000004">
    <property type="protein sequence ID" value="KAL1559348.1"/>
    <property type="molecule type" value="Genomic_DNA"/>
</dbReference>
<dbReference type="Proteomes" id="UP001567538">
    <property type="component" value="Unassembled WGS sequence"/>
</dbReference>
<accession>A0ABD1HS93</accession>
<comment type="caution">
    <text evidence="1">The sequence shown here is derived from an EMBL/GenBank/DDBJ whole genome shotgun (WGS) entry which is preliminary data.</text>
</comment>